<comment type="caution">
    <text evidence="1">The sequence shown here is derived from an EMBL/GenBank/DDBJ whole genome shotgun (WGS) entry which is preliminary data.</text>
</comment>
<organism evidence="1 2">
    <name type="scientific">Burkholderia cepacia</name>
    <name type="common">Pseudomonas cepacia</name>
    <dbReference type="NCBI Taxonomy" id="292"/>
    <lineage>
        <taxon>Bacteria</taxon>
        <taxon>Pseudomonadati</taxon>
        <taxon>Pseudomonadota</taxon>
        <taxon>Betaproteobacteria</taxon>
        <taxon>Burkholderiales</taxon>
        <taxon>Burkholderiaceae</taxon>
        <taxon>Burkholderia</taxon>
        <taxon>Burkholderia cepacia complex</taxon>
    </lineage>
</organism>
<reference evidence="1 2" key="1">
    <citation type="submission" date="2018-02" db="EMBL/GenBank/DDBJ databases">
        <title>Draft genome sequencing of Burkholderia cepacia Y14-15.</title>
        <authorList>
            <person name="Zheng B.-X."/>
        </authorList>
    </citation>
    <scope>NUCLEOTIDE SEQUENCE [LARGE SCALE GENOMIC DNA]</scope>
    <source>
        <strain evidence="1 2">Y14-15</strain>
    </source>
</reference>
<dbReference type="EMBL" id="PUIQ01000029">
    <property type="protein sequence ID" value="PQP15661.1"/>
    <property type="molecule type" value="Genomic_DNA"/>
</dbReference>
<proteinExistence type="predicted"/>
<evidence type="ECO:0000313" key="2">
    <source>
        <dbReference type="Proteomes" id="UP000238206"/>
    </source>
</evidence>
<accession>A0A2S8ILL4</accession>
<evidence type="ECO:0000313" key="1">
    <source>
        <dbReference type="EMBL" id="PQP15661.1"/>
    </source>
</evidence>
<gene>
    <name evidence="1" type="ORF">C5615_22135</name>
</gene>
<name>A0A2S8ILL4_BURCE</name>
<dbReference type="AlphaFoldDB" id="A0A2S8ILL4"/>
<protein>
    <submittedName>
        <fullName evidence="1">Uncharacterized protein</fullName>
    </submittedName>
</protein>
<dbReference type="Proteomes" id="UP000238206">
    <property type="component" value="Unassembled WGS sequence"/>
</dbReference>
<sequence>MAGQAAIRCRWPYGRIHYSAGCGGEAMDTDGRSVGNCSVDLSAQFGHSQARSRVLGNASSSAISLTCN</sequence>